<evidence type="ECO:0000313" key="1">
    <source>
        <dbReference type="EMBL" id="GBP82364.1"/>
    </source>
</evidence>
<comment type="caution">
    <text evidence="1">The sequence shown here is derived from an EMBL/GenBank/DDBJ whole genome shotgun (WGS) entry which is preliminary data.</text>
</comment>
<name>A0A4C1Z5L6_EUMVA</name>
<reference evidence="1 2" key="1">
    <citation type="journal article" date="2019" name="Commun. Biol.">
        <title>The bagworm genome reveals a unique fibroin gene that provides high tensile strength.</title>
        <authorList>
            <person name="Kono N."/>
            <person name="Nakamura H."/>
            <person name="Ohtoshi R."/>
            <person name="Tomita M."/>
            <person name="Numata K."/>
            <person name="Arakawa K."/>
        </authorList>
    </citation>
    <scope>NUCLEOTIDE SEQUENCE [LARGE SCALE GENOMIC DNA]</scope>
</reference>
<proteinExistence type="predicted"/>
<gene>
    <name evidence="1" type="ORF">EVAR_99504_1</name>
</gene>
<keyword evidence="2" id="KW-1185">Reference proteome</keyword>
<dbReference type="AlphaFoldDB" id="A0A4C1Z5L6"/>
<sequence>MPCVAVKSHPPWGLGPTALEASHTPEAGARVGASFVCKKPPSEIAGQLPRRRPVLTNGTPSLIPQSLTTWSAWA</sequence>
<dbReference type="Proteomes" id="UP000299102">
    <property type="component" value="Unassembled WGS sequence"/>
</dbReference>
<organism evidence="1 2">
    <name type="scientific">Eumeta variegata</name>
    <name type="common">Bagworm moth</name>
    <name type="synonym">Eumeta japonica</name>
    <dbReference type="NCBI Taxonomy" id="151549"/>
    <lineage>
        <taxon>Eukaryota</taxon>
        <taxon>Metazoa</taxon>
        <taxon>Ecdysozoa</taxon>
        <taxon>Arthropoda</taxon>
        <taxon>Hexapoda</taxon>
        <taxon>Insecta</taxon>
        <taxon>Pterygota</taxon>
        <taxon>Neoptera</taxon>
        <taxon>Endopterygota</taxon>
        <taxon>Lepidoptera</taxon>
        <taxon>Glossata</taxon>
        <taxon>Ditrysia</taxon>
        <taxon>Tineoidea</taxon>
        <taxon>Psychidae</taxon>
        <taxon>Oiketicinae</taxon>
        <taxon>Eumeta</taxon>
    </lineage>
</organism>
<accession>A0A4C1Z5L6</accession>
<protein>
    <submittedName>
        <fullName evidence="1">Uncharacterized protein</fullName>
    </submittedName>
</protein>
<evidence type="ECO:0000313" key="2">
    <source>
        <dbReference type="Proteomes" id="UP000299102"/>
    </source>
</evidence>
<dbReference type="EMBL" id="BGZK01001560">
    <property type="protein sequence ID" value="GBP82364.1"/>
    <property type="molecule type" value="Genomic_DNA"/>
</dbReference>